<evidence type="ECO:0000313" key="6">
    <source>
        <dbReference type="Proteomes" id="UP001642484"/>
    </source>
</evidence>
<organism evidence="5 6">
    <name type="scientific">Durusdinium trenchii</name>
    <dbReference type="NCBI Taxonomy" id="1381693"/>
    <lineage>
        <taxon>Eukaryota</taxon>
        <taxon>Sar</taxon>
        <taxon>Alveolata</taxon>
        <taxon>Dinophyceae</taxon>
        <taxon>Suessiales</taxon>
        <taxon>Symbiodiniaceae</taxon>
        <taxon>Durusdinium</taxon>
    </lineage>
</organism>
<feature type="compositionally biased region" description="Basic and acidic residues" evidence="3">
    <location>
        <begin position="48"/>
        <end position="78"/>
    </location>
</feature>
<sequence>MAEEAEKPKEEPKKEEAKPEEAKPGEKRKDASAPEDAKRLKPTPPDPQAEKPKEEPKKEEAKPGEKRKDASAPEDAKRLKPTPPDPQVVRLQVEYYLSDENLKYDKFFHEKITADKDGWLELQLILSCNKMKNMRATKEDVIAALKESKIELNEGQTALRRPGNAALPKLESKPTHQKKNSIHAHDGGVVTMFKGVPAEQQWTQVKAAVQEKLPPKVNLWHVSQVNDKQECTMVCAPFDGDVTFFEKLSLELGGATLKCEICFGDLLQKALKDMPKHIRDKRERESRKRQKERNRPIKLGTCHFNNVSMLRGRVKEILNSRTDGEQLKPDGSDFKLIKSLLEFHPSPGKSKGLVGIKVARSQQGDSRCFYMIRDDGTEEDFSAKKCLDAVEANPPYVQPEEKTGDKKPQAKAGAKKEEPKKKEEKTEEKAEEKAEEKTEERKEEKAEEKKEEK</sequence>
<dbReference type="InterPro" id="IPR002344">
    <property type="entry name" value="Lupus_La"/>
</dbReference>
<reference evidence="5 6" key="1">
    <citation type="submission" date="2024-02" db="EMBL/GenBank/DDBJ databases">
        <authorList>
            <person name="Chen Y."/>
            <person name="Shah S."/>
            <person name="Dougan E. K."/>
            <person name="Thang M."/>
            <person name="Chan C."/>
        </authorList>
    </citation>
    <scope>NUCLEOTIDE SEQUENCE [LARGE SCALE GENOMIC DNA]</scope>
</reference>
<protein>
    <recommendedName>
        <fullName evidence="4">HTH La-type RNA-binding domain-containing protein</fullName>
    </recommendedName>
</protein>
<dbReference type="PRINTS" id="PR00302">
    <property type="entry name" value="LUPUSLA"/>
</dbReference>
<dbReference type="CDD" id="cd07323">
    <property type="entry name" value="LAM"/>
    <property type="match status" value="1"/>
</dbReference>
<dbReference type="Pfam" id="PF11523">
    <property type="entry name" value="DUF3223"/>
    <property type="match status" value="1"/>
</dbReference>
<dbReference type="PANTHER" id="PTHR33415">
    <property type="entry name" value="PROTEIN EMBRYO DEFECTIVE 514"/>
    <property type="match status" value="1"/>
</dbReference>
<dbReference type="SMART" id="SM00715">
    <property type="entry name" value="LA"/>
    <property type="match status" value="1"/>
</dbReference>
<evidence type="ECO:0000259" key="4">
    <source>
        <dbReference type="PROSITE" id="PS50961"/>
    </source>
</evidence>
<dbReference type="InterPro" id="IPR044673">
    <property type="entry name" value="DCL-like"/>
</dbReference>
<feature type="compositionally biased region" description="Basic and acidic residues" evidence="3">
    <location>
        <begin position="1"/>
        <end position="39"/>
    </location>
</feature>
<evidence type="ECO:0000256" key="3">
    <source>
        <dbReference type="SAM" id="MobiDB-lite"/>
    </source>
</evidence>
<gene>
    <name evidence="5" type="ORF">CCMP2556_LOCUS7364</name>
</gene>
<feature type="region of interest" description="Disordered" evidence="3">
    <location>
        <begin position="392"/>
        <end position="453"/>
    </location>
</feature>
<dbReference type="EMBL" id="CAXAMN010003269">
    <property type="protein sequence ID" value="CAK9003650.1"/>
    <property type="molecule type" value="Genomic_DNA"/>
</dbReference>
<dbReference type="Pfam" id="PF05383">
    <property type="entry name" value="La"/>
    <property type="match status" value="1"/>
</dbReference>
<proteinExistence type="predicted"/>
<evidence type="ECO:0000256" key="2">
    <source>
        <dbReference type="PROSITE-ProRule" id="PRU00332"/>
    </source>
</evidence>
<feature type="region of interest" description="Disordered" evidence="3">
    <location>
        <begin position="1"/>
        <end position="86"/>
    </location>
</feature>
<dbReference type="PANTHER" id="PTHR33415:SF4">
    <property type="entry name" value="DCL PROTEIN (DUF3223)"/>
    <property type="match status" value="1"/>
</dbReference>
<dbReference type="SUPFAM" id="SSF46785">
    <property type="entry name" value="Winged helix' DNA-binding domain"/>
    <property type="match status" value="1"/>
</dbReference>
<dbReference type="InterPro" id="IPR006630">
    <property type="entry name" value="La_HTH"/>
</dbReference>
<dbReference type="Gene3D" id="3.10.450.40">
    <property type="match status" value="1"/>
</dbReference>
<keyword evidence="1 2" id="KW-0694">RNA-binding</keyword>
<evidence type="ECO:0000256" key="1">
    <source>
        <dbReference type="ARBA" id="ARBA00022884"/>
    </source>
</evidence>
<evidence type="ECO:0000313" key="5">
    <source>
        <dbReference type="EMBL" id="CAK9003650.1"/>
    </source>
</evidence>
<dbReference type="InterPro" id="IPR036388">
    <property type="entry name" value="WH-like_DNA-bd_sf"/>
</dbReference>
<accession>A0ABP0IM22</accession>
<feature type="region of interest" description="Disordered" evidence="3">
    <location>
        <begin position="160"/>
        <end position="181"/>
    </location>
</feature>
<dbReference type="Proteomes" id="UP001642484">
    <property type="component" value="Unassembled WGS sequence"/>
</dbReference>
<feature type="domain" description="HTH La-type RNA-binding" evidence="4">
    <location>
        <begin position="79"/>
        <end position="169"/>
    </location>
</feature>
<dbReference type="Gene3D" id="1.10.10.10">
    <property type="entry name" value="Winged helix-like DNA-binding domain superfamily/Winged helix DNA-binding domain"/>
    <property type="match status" value="1"/>
</dbReference>
<dbReference type="InterPro" id="IPR036390">
    <property type="entry name" value="WH_DNA-bd_sf"/>
</dbReference>
<comment type="caution">
    <text evidence="5">The sequence shown here is derived from an EMBL/GenBank/DDBJ whole genome shotgun (WGS) entry which is preliminary data.</text>
</comment>
<feature type="compositionally biased region" description="Basic and acidic residues" evidence="3">
    <location>
        <begin position="399"/>
        <end position="453"/>
    </location>
</feature>
<dbReference type="PROSITE" id="PS50961">
    <property type="entry name" value="HTH_LA"/>
    <property type="match status" value="1"/>
</dbReference>
<keyword evidence="6" id="KW-1185">Reference proteome</keyword>
<name>A0ABP0IM22_9DINO</name>